<protein>
    <submittedName>
        <fullName evidence="2">Uncharacterized protein</fullName>
    </submittedName>
</protein>
<reference evidence="3" key="1">
    <citation type="journal article" date="2019" name="Int. J. Syst. Evol. Microbiol.">
        <title>The Global Catalogue of Microorganisms (GCM) 10K type strain sequencing project: providing services to taxonomists for standard genome sequencing and annotation.</title>
        <authorList>
            <consortium name="The Broad Institute Genomics Platform"/>
            <consortium name="The Broad Institute Genome Sequencing Center for Infectious Disease"/>
            <person name="Wu L."/>
            <person name="Ma J."/>
        </authorList>
    </citation>
    <scope>NUCLEOTIDE SEQUENCE [LARGE SCALE GENOMIC DNA]</scope>
    <source>
        <strain evidence="3">CCUG 55250</strain>
    </source>
</reference>
<evidence type="ECO:0000256" key="1">
    <source>
        <dbReference type="SAM" id="MobiDB-lite"/>
    </source>
</evidence>
<proteinExistence type="predicted"/>
<comment type="caution">
    <text evidence="2">The sequence shown here is derived from an EMBL/GenBank/DDBJ whole genome shotgun (WGS) entry which is preliminary data.</text>
</comment>
<dbReference type="RefSeq" id="WP_379842160.1">
    <property type="nucleotide sequence ID" value="NZ_JBHSMA010000001.1"/>
</dbReference>
<keyword evidence="3" id="KW-1185">Reference proteome</keyword>
<accession>A0ABW0I5R7</accession>
<gene>
    <name evidence="2" type="ORF">ACFPMF_06085</name>
</gene>
<organism evidence="2 3">
    <name type="scientific">Larkinella bovis</name>
    <dbReference type="NCBI Taxonomy" id="683041"/>
    <lineage>
        <taxon>Bacteria</taxon>
        <taxon>Pseudomonadati</taxon>
        <taxon>Bacteroidota</taxon>
        <taxon>Cytophagia</taxon>
        <taxon>Cytophagales</taxon>
        <taxon>Spirosomataceae</taxon>
        <taxon>Larkinella</taxon>
    </lineage>
</organism>
<dbReference type="EMBL" id="JBHSMA010000001">
    <property type="protein sequence ID" value="MFC5408866.1"/>
    <property type="molecule type" value="Genomic_DNA"/>
</dbReference>
<name>A0ABW0I5R7_9BACT</name>
<feature type="region of interest" description="Disordered" evidence="1">
    <location>
        <begin position="20"/>
        <end position="88"/>
    </location>
</feature>
<sequence>MVTLLYCLVVTFSIPADTIRSPKGAPKFPKPQSTMPNAKPSFRSDMPVHKPDEGVNVPMPNSAANFRTFQIPPVKPVPGDSTKRRNTD</sequence>
<evidence type="ECO:0000313" key="2">
    <source>
        <dbReference type="EMBL" id="MFC5408866.1"/>
    </source>
</evidence>
<dbReference type="Proteomes" id="UP001596106">
    <property type="component" value="Unassembled WGS sequence"/>
</dbReference>
<evidence type="ECO:0000313" key="3">
    <source>
        <dbReference type="Proteomes" id="UP001596106"/>
    </source>
</evidence>